<protein>
    <submittedName>
        <fullName evidence="2">Uncharacterized protein</fullName>
    </submittedName>
</protein>
<evidence type="ECO:0000256" key="1">
    <source>
        <dbReference type="SAM" id="MobiDB-lite"/>
    </source>
</evidence>
<reference evidence="3" key="1">
    <citation type="journal article" date="2017" name="Nat. Ecol. Evol.">
        <title>Genome expansion and lineage-specific genetic innovations in the forest pathogenic fungi Armillaria.</title>
        <authorList>
            <person name="Sipos G."/>
            <person name="Prasanna A.N."/>
            <person name="Walter M.C."/>
            <person name="O'Connor E."/>
            <person name="Balint B."/>
            <person name="Krizsan K."/>
            <person name="Kiss B."/>
            <person name="Hess J."/>
            <person name="Varga T."/>
            <person name="Slot J."/>
            <person name="Riley R."/>
            <person name="Boka B."/>
            <person name="Rigling D."/>
            <person name="Barry K."/>
            <person name="Lee J."/>
            <person name="Mihaltcheva S."/>
            <person name="LaButti K."/>
            <person name="Lipzen A."/>
            <person name="Waldron R."/>
            <person name="Moloney N.M."/>
            <person name="Sperisen C."/>
            <person name="Kredics L."/>
            <person name="Vagvoelgyi C."/>
            <person name="Patrignani A."/>
            <person name="Fitzpatrick D."/>
            <person name="Nagy I."/>
            <person name="Doyle S."/>
            <person name="Anderson J.B."/>
            <person name="Grigoriev I.V."/>
            <person name="Gueldener U."/>
            <person name="Muensterkoetter M."/>
            <person name="Nagy L.G."/>
        </authorList>
    </citation>
    <scope>NUCLEOTIDE SEQUENCE [LARGE SCALE GENOMIC DNA]</scope>
    <source>
        <strain evidence="3">C18/9</strain>
    </source>
</reference>
<name>A0A284QNP6_ARMOS</name>
<evidence type="ECO:0000313" key="3">
    <source>
        <dbReference type="Proteomes" id="UP000219338"/>
    </source>
</evidence>
<dbReference type="Proteomes" id="UP000219338">
    <property type="component" value="Unassembled WGS sequence"/>
</dbReference>
<organism evidence="2 3">
    <name type="scientific">Armillaria ostoyae</name>
    <name type="common">Armillaria root rot fungus</name>
    <dbReference type="NCBI Taxonomy" id="47428"/>
    <lineage>
        <taxon>Eukaryota</taxon>
        <taxon>Fungi</taxon>
        <taxon>Dikarya</taxon>
        <taxon>Basidiomycota</taxon>
        <taxon>Agaricomycotina</taxon>
        <taxon>Agaricomycetes</taxon>
        <taxon>Agaricomycetidae</taxon>
        <taxon>Agaricales</taxon>
        <taxon>Marasmiineae</taxon>
        <taxon>Physalacriaceae</taxon>
        <taxon>Armillaria</taxon>
    </lineage>
</organism>
<proteinExistence type="predicted"/>
<evidence type="ECO:0000313" key="2">
    <source>
        <dbReference type="EMBL" id="SJK98095.1"/>
    </source>
</evidence>
<gene>
    <name evidence="2" type="ORF">ARMOST_01352</name>
</gene>
<accession>A0A284QNP6</accession>
<feature type="compositionally biased region" description="Polar residues" evidence="1">
    <location>
        <begin position="1"/>
        <end position="12"/>
    </location>
</feature>
<sequence>MSDSDFSSNSAVKNAMMEKKSPPVSRKVIPVRLVQPIQFKAFPGANIVSRTGSEPQNSSPISSTACISCDSGGADGTVADVVVL</sequence>
<feature type="region of interest" description="Disordered" evidence="1">
    <location>
        <begin position="1"/>
        <end position="24"/>
    </location>
</feature>
<dbReference type="AlphaFoldDB" id="A0A284QNP6"/>
<keyword evidence="3" id="KW-1185">Reference proteome</keyword>
<dbReference type="EMBL" id="FUEG01000001">
    <property type="protein sequence ID" value="SJK98095.1"/>
    <property type="molecule type" value="Genomic_DNA"/>
</dbReference>